<evidence type="ECO:0000313" key="2">
    <source>
        <dbReference type="Proteomes" id="UP000265160"/>
    </source>
</evidence>
<evidence type="ECO:0000313" key="1">
    <source>
        <dbReference type="Ensembl" id="ENSMZEP00005037377.1"/>
    </source>
</evidence>
<dbReference type="Ensembl" id="ENSMZET00005038683.1">
    <property type="protein sequence ID" value="ENSMZEP00005037377.1"/>
    <property type="gene ID" value="ENSMZEG00005027864.1"/>
</dbReference>
<reference evidence="1" key="1">
    <citation type="submission" date="2025-08" db="UniProtKB">
        <authorList>
            <consortium name="Ensembl"/>
        </authorList>
    </citation>
    <scope>IDENTIFICATION</scope>
</reference>
<reference evidence="1" key="2">
    <citation type="submission" date="2025-09" db="UniProtKB">
        <authorList>
            <consortium name="Ensembl"/>
        </authorList>
    </citation>
    <scope>IDENTIFICATION</scope>
</reference>
<keyword evidence="2" id="KW-1185">Reference proteome</keyword>
<sequence length="60" mass="7015">MFCTIITYLYFFNCKQTLDFLIPHLRQEHRPLQLFGLMSLVQHEGDGWGRGVRNLTGGNM</sequence>
<dbReference type="AlphaFoldDB" id="A0A3P9DT02"/>
<protein>
    <submittedName>
        <fullName evidence="1">Uncharacterized protein</fullName>
    </submittedName>
</protein>
<dbReference type="Proteomes" id="UP000265160">
    <property type="component" value="Unplaced"/>
</dbReference>
<proteinExistence type="predicted"/>
<organism evidence="1 2">
    <name type="scientific">Maylandia zebra</name>
    <name type="common">zebra mbuna</name>
    <dbReference type="NCBI Taxonomy" id="106582"/>
    <lineage>
        <taxon>Eukaryota</taxon>
        <taxon>Metazoa</taxon>
        <taxon>Chordata</taxon>
        <taxon>Craniata</taxon>
        <taxon>Vertebrata</taxon>
        <taxon>Euteleostomi</taxon>
        <taxon>Actinopterygii</taxon>
        <taxon>Neopterygii</taxon>
        <taxon>Teleostei</taxon>
        <taxon>Neoteleostei</taxon>
        <taxon>Acanthomorphata</taxon>
        <taxon>Ovalentaria</taxon>
        <taxon>Cichlomorphae</taxon>
        <taxon>Cichliformes</taxon>
        <taxon>Cichlidae</taxon>
        <taxon>African cichlids</taxon>
        <taxon>Pseudocrenilabrinae</taxon>
        <taxon>Haplochromini</taxon>
        <taxon>Maylandia</taxon>
        <taxon>Maylandia zebra complex</taxon>
    </lineage>
</organism>
<name>A0A3P9DT02_9CICH</name>
<accession>A0A3P9DT02</accession>